<dbReference type="SMART" id="SM00341">
    <property type="entry name" value="HRDC"/>
    <property type="match status" value="1"/>
</dbReference>
<evidence type="ECO:0000256" key="6">
    <source>
        <dbReference type="ARBA" id="ARBA00022763"/>
    </source>
</evidence>
<evidence type="ECO:0000256" key="16">
    <source>
        <dbReference type="NCBIfam" id="TIGR01389"/>
    </source>
</evidence>
<evidence type="ECO:0000259" key="19">
    <source>
        <dbReference type="PROSITE" id="PS51194"/>
    </source>
</evidence>
<dbReference type="InterPro" id="IPR004589">
    <property type="entry name" value="DNA_helicase_ATP-dep_RecQ"/>
</dbReference>
<dbReference type="AlphaFoldDB" id="A0A5C6KH24"/>
<dbReference type="InterPro" id="IPR002121">
    <property type="entry name" value="HRDC_dom"/>
</dbReference>
<keyword evidence="7 20" id="KW-0378">Hydrolase</keyword>
<reference evidence="20 21" key="1">
    <citation type="submission" date="2019-07" db="EMBL/GenBank/DDBJ databases">
        <title>Genome sequencing of Parabacteroides distasonis iSURF_7.</title>
        <authorList>
            <person name="Degefu H.N."/>
            <person name="Ruoff K.L."/>
            <person name="Price C.E."/>
            <person name="Valls R.A."/>
            <person name="O'Toole G.A."/>
        </authorList>
    </citation>
    <scope>NUCLEOTIDE SEQUENCE [LARGE SCALE GENOMIC DNA]</scope>
    <source>
        <strain evidence="20 21">CFPLTA003_1B</strain>
    </source>
</reference>
<evidence type="ECO:0000256" key="15">
    <source>
        <dbReference type="ARBA" id="ARBA00034617"/>
    </source>
</evidence>
<dbReference type="SMART" id="SM00490">
    <property type="entry name" value="HELICc"/>
    <property type="match status" value="1"/>
</dbReference>
<dbReference type="Proteomes" id="UP000315827">
    <property type="component" value="Unassembled WGS sequence"/>
</dbReference>
<dbReference type="InterPro" id="IPR036388">
    <property type="entry name" value="WH-like_DNA-bd_sf"/>
</dbReference>
<dbReference type="Gene3D" id="3.40.50.300">
    <property type="entry name" value="P-loop containing nucleotide triphosphate hydrolases"/>
    <property type="match status" value="2"/>
</dbReference>
<feature type="domain" description="HRDC" evidence="17">
    <location>
        <begin position="533"/>
        <end position="612"/>
    </location>
</feature>
<comment type="similarity">
    <text evidence="3">Belongs to the helicase family. RecQ subfamily.</text>
</comment>
<feature type="domain" description="Helicase C-terminal" evidence="19">
    <location>
        <begin position="216"/>
        <end position="361"/>
    </location>
</feature>
<evidence type="ECO:0000256" key="11">
    <source>
        <dbReference type="ARBA" id="ARBA00023125"/>
    </source>
</evidence>
<comment type="catalytic activity">
    <reaction evidence="15">
        <text>Couples ATP hydrolysis with the unwinding of duplex DNA by translocating in the 3'-5' direction.</text>
        <dbReference type="EC" id="5.6.2.4"/>
    </reaction>
</comment>
<keyword evidence="8 20" id="KW-0347">Helicase</keyword>
<gene>
    <name evidence="20" type="primary">recQ</name>
    <name evidence="20" type="ORF">FSA05_10455</name>
</gene>
<dbReference type="InterPro" id="IPR011545">
    <property type="entry name" value="DEAD/DEAH_box_helicase_dom"/>
</dbReference>
<evidence type="ECO:0000313" key="21">
    <source>
        <dbReference type="Proteomes" id="UP000315827"/>
    </source>
</evidence>
<dbReference type="EC" id="5.6.2.4" evidence="16"/>
<dbReference type="GO" id="GO:0005737">
    <property type="term" value="C:cytoplasm"/>
    <property type="evidence" value="ECO:0007669"/>
    <property type="project" value="TreeGrafter"/>
</dbReference>
<dbReference type="Pfam" id="PF00271">
    <property type="entry name" value="Helicase_C"/>
    <property type="match status" value="1"/>
</dbReference>
<dbReference type="SMART" id="SM00487">
    <property type="entry name" value="DEXDc"/>
    <property type="match status" value="1"/>
</dbReference>
<dbReference type="GO" id="GO:0006281">
    <property type="term" value="P:DNA repair"/>
    <property type="evidence" value="ECO:0007669"/>
    <property type="project" value="UniProtKB-KW"/>
</dbReference>
<dbReference type="NCBIfam" id="TIGR01389">
    <property type="entry name" value="recQ"/>
    <property type="match status" value="1"/>
</dbReference>
<dbReference type="InterPro" id="IPR006293">
    <property type="entry name" value="DNA_helicase_ATP-dep_RecQ_bac"/>
</dbReference>
<dbReference type="PANTHER" id="PTHR13710">
    <property type="entry name" value="DNA HELICASE RECQ FAMILY MEMBER"/>
    <property type="match status" value="1"/>
</dbReference>
<evidence type="ECO:0000256" key="12">
    <source>
        <dbReference type="ARBA" id="ARBA00023172"/>
    </source>
</evidence>
<evidence type="ECO:0000259" key="18">
    <source>
        <dbReference type="PROSITE" id="PS51192"/>
    </source>
</evidence>
<evidence type="ECO:0000256" key="1">
    <source>
        <dbReference type="ARBA" id="ARBA00001946"/>
    </source>
</evidence>
<dbReference type="InterPro" id="IPR032284">
    <property type="entry name" value="RecQ_Zn-bd"/>
</dbReference>
<dbReference type="Pfam" id="PF00570">
    <property type="entry name" value="HRDC"/>
    <property type="match status" value="1"/>
</dbReference>
<evidence type="ECO:0000256" key="3">
    <source>
        <dbReference type="ARBA" id="ARBA00005446"/>
    </source>
</evidence>
<evidence type="ECO:0000256" key="8">
    <source>
        <dbReference type="ARBA" id="ARBA00022806"/>
    </source>
</evidence>
<dbReference type="Gene3D" id="1.10.150.80">
    <property type="entry name" value="HRDC domain"/>
    <property type="match status" value="1"/>
</dbReference>
<dbReference type="SUPFAM" id="SSF47819">
    <property type="entry name" value="HRDC-like"/>
    <property type="match status" value="1"/>
</dbReference>
<dbReference type="Gene3D" id="1.10.10.10">
    <property type="entry name" value="Winged helix-like DNA-binding domain superfamily/Winged helix DNA-binding domain"/>
    <property type="match status" value="1"/>
</dbReference>
<dbReference type="GO" id="GO:0006310">
    <property type="term" value="P:DNA recombination"/>
    <property type="evidence" value="ECO:0007669"/>
    <property type="project" value="UniProtKB-UniRule"/>
</dbReference>
<dbReference type="NCBIfam" id="TIGR00614">
    <property type="entry name" value="recQ_fam"/>
    <property type="match status" value="1"/>
</dbReference>
<dbReference type="InterPro" id="IPR018982">
    <property type="entry name" value="RQC_domain"/>
</dbReference>
<dbReference type="GO" id="GO:0046872">
    <property type="term" value="F:metal ion binding"/>
    <property type="evidence" value="ECO:0007669"/>
    <property type="project" value="UniProtKB-KW"/>
</dbReference>
<evidence type="ECO:0000313" key="20">
    <source>
        <dbReference type="EMBL" id="TWV61729.1"/>
    </source>
</evidence>
<keyword evidence="10" id="KW-0067">ATP-binding</keyword>
<evidence type="ECO:0000256" key="7">
    <source>
        <dbReference type="ARBA" id="ARBA00022801"/>
    </source>
</evidence>
<evidence type="ECO:0000256" key="4">
    <source>
        <dbReference type="ARBA" id="ARBA00022723"/>
    </source>
</evidence>
<keyword evidence="5" id="KW-0547">Nucleotide-binding</keyword>
<dbReference type="CDD" id="cd18794">
    <property type="entry name" value="SF2_C_RecQ"/>
    <property type="match status" value="1"/>
</dbReference>
<dbReference type="InterPro" id="IPR027417">
    <property type="entry name" value="P-loop_NTPase"/>
</dbReference>
<comment type="caution">
    <text evidence="20">The sequence shown here is derived from an EMBL/GenBank/DDBJ whole genome shotgun (WGS) entry which is preliminary data.</text>
</comment>
<dbReference type="InterPro" id="IPR001650">
    <property type="entry name" value="Helicase_C-like"/>
</dbReference>
<keyword evidence="6" id="KW-0227">DNA damage</keyword>
<organism evidence="20 21">
    <name type="scientific">Parabacteroides distasonis</name>
    <dbReference type="NCBI Taxonomy" id="823"/>
    <lineage>
        <taxon>Bacteria</taxon>
        <taxon>Pseudomonadati</taxon>
        <taxon>Bacteroidota</taxon>
        <taxon>Bacteroidia</taxon>
        <taxon>Bacteroidales</taxon>
        <taxon>Tannerellaceae</taxon>
        <taxon>Parabacteroides</taxon>
    </lineage>
</organism>
<dbReference type="SMART" id="SM00956">
    <property type="entry name" value="RQC"/>
    <property type="match status" value="1"/>
</dbReference>
<dbReference type="SUPFAM" id="SSF52540">
    <property type="entry name" value="P-loop containing nucleoside triphosphate hydrolases"/>
    <property type="match status" value="1"/>
</dbReference>
<dbReference type="InterPro" id="IPR036390">
    <property type="entry name" value="WH_DNA-bd_sf"/>
</dbReference>
<keyword evidence="12" id="KW-0233">DNA recombination</keyword>
<dbReference type="GO" id="GO:0003677">
    <property type="term" value="F:DNA binding"/>
    <property type="evidence" value="ECO:0007669"/>
    <property type="project" value="UniProtKB-KW"/>
</dbReference>
<evidence type="ECO:0000256" key="14">
    <source>
        <dbReference type="ARBA" id="ARBA00023235"/>
    </source>
</evidence>
<dbReference type="PANTHER" id="PTHR13710:SF105">
    <property type="entry name" value="ATP-DEPENDENT DNA HELICASE Q1"/>
    <property type="match status" value="1"/>
</dbReference>
<keyword evidence="4" id="KW-0479">Metal-binding</keyword>
<dbReference type="FunFam" id="3.40.50.300:FF:000296">
    <property type="entry name" value="ATP-dependent DNA helicase RecQ"/>
    <property type="match status" value="1"/>
</dbReference>
<evidence type="ECO:0000256" key="13">
    <source>
        <dbReference type="ARBA" id="ARBA00023204"/>
    </source>
</evidence>
<proteinExistence type="inferred from homology"/>
<keyword evidence="13" id="KW-0234">DNA repair</keyword>
<dbReference type="GO" id="GO:0016787">
    <property type="term" value="F:hydrolase activity"/>
    <property type="evidence" value="ECO:0007669"/>
    <property type="project" value="UniProtKB-KW"/>
</dbReference>
<comment type="cofactor">
    <cofactor evidence="1">
        <name>Mg(2+)</name>
        <dbReference type="ChEBI" id="CHEBI:18420"/>
    </cofactor>
</comment>
<keyword evidence="11" id="KW-0238">DNA-binding</keyword>
<evidence type="ECO:0000259" key="17">
    <source>
        <dbReference type="PROSITE" id="PS50967"/>
    </source>
</evidence>
<dbReference type="RefSeq" id="WP_146375487.1">
    <property type="nucleotide sequence ID" value="NZ_VOHW01000005.1"/>
</dbReference>
<evidence type="ECO:0000256" key="10">
    <source>
        <dbReference type="ARBA" id="ARBA00022840"/>
    </source>
</evidence>
<dbReference type="GO" id="GO:0005524">
    <property type="term" value="F:ATP binding"/>
    <property type="evidence" value="ECO:0007669"/>
    <property type="project" value="UniProtKB-KW"/>
</dbReference>
<sequence>MKELLLLLKKFFGYTSFRPLQADIIQRILQKEDSLVLMPTGGGKSICFQLPAIYLPGTALVVSPLIALMKDQVEGLIANGIPAAALNSMMPEEEQQQVKQLCVQGKIKLLYISPERIKMEADWFLPRLDISLIAIDEAHCVSHWGHDFRPEYTQLAILKERFPKVPVVALTATADKITRKDILEQLRLRTPQTFISSFDRPNISLTVRRGLNKKEKIAAIVHFIRGHREQSGIIYCMRRNDTTELADELAMYNIKAIAYHAGLLPAQREQAQNDFINDRVDVVCATVAFGMGIDKSNVRWVVHYSMPGSIENYYQEIGRAGRDGMKSDTLLFYSLSDLIVLRRFAEESGQSEVNLEKLNRMRRYCESDMCRRRVLLSYFGEEADHDCGNCDVCKNPPQRFDGSVLIQKALSAVIRTGEHVGMQMLIDILRASGRAELLERGYDKLKTYGAGRDLSYKEWKEYIYQMIQLGYMEIDYAAERVLRMTPLGRRVLYGEQKAQLVIYREPDELTRPVRRGERKSSFKAQPIRPIRSASTDETLLDSLRQLRKQIAEREHTPAYIIFSDDSLEDMVEKKPVTLDQFSDIRGVGQIKLDRYGKVFVALIRFVLKLPKG</sequence>
<name>A0A5C6KH24_PARDI</name>
<evidence type="ECO:0000256" key="9">
    <source>
        <dbReference type="ARBA" id="ARBA00022833"/>
    </source>
</evidence>
<dbReference type="SUPFAM" id="SSF46785">
    <property type="entry name" value="Winged helix' DNA-binding domain"/>
    <property type="match status" value="1"/>
</dbReference>
<dbReference type="InterPro" id="IPR044876">
    <property type="entry name" value="HRDC_dom_sf"/>
</dbReference>
<feature type="domain" description="Helicase ATP-binding" evidence="18">
    <location>
        <begin position="25"/>
        <end position="192"/>
    </location>
</feature>
<dbReference type="PROSITE" id="PS51194">
    <property type="entry name" value="HELICASE_CTER"/>
    <property type="match status" value="1"/>
</dbReference>
<dbReference type="GO" id="GO:0030894">
    <property type="term" value="C:replisome"/>
    <property type="evidence" value="ECO:0007669"/>
    <property type="project" value="TreeGrafter"/>
</dbReference>
<dbReference type="PROSITE" id="PS50967">
    <property type="entry name" value="HRDC"/>
    <property type="match status" value="1"/>
</dbReference>
<evidence type="ECO:0000256" key="5">
    <source>
        <dbReference type="ARBA" id="ARBA00022741"/>
    </source>
</evidence>
<dbReference type="GO" id="GO:0043590">
    <property type="term" value="C:bacterial nucleoid"/>
    <property type="evidence" value="ECO:0007669"/>
    <property type="project" value="TreeGrafter"/>
</dbReference>
<dbReference type="CDD" id="cd17920">
    <property type="entry name" value="DEXHc_RecQ"/>
    <property type="match status" value="1"/>
</dbReference>
<dbReference type="Pfam" id="PF09382">
    <property type="entry name" value="RQC"/>
    <property type="match status" value="1"/>
</dbReference>
<dbReference type="InterPro" id="IPR014001">
    <property type="entry name" value="Helicase_ATP-bd"/>
</dbReference>
<dbReference type="Pfam" id="PF00270">
    <property type="entry name" value="DEAD"/>
    <property type="match status" value="1"/>
</dbReference>
<protein>
    <recommendedName>
        <fullName evidence="16">DNA helicase RecQ</fullName>
        <ecNumber evidence="16">5.6.2.4</ecNumber>
    </recommendedName>
</protein>
<dbReference type="GO" id="GO:0009432">
    <property type="term" value="P:SOS response"/>
    <property type="evidence" value="ECO:0007669"/>
    <property type="project" value="UniProtKB-UniRule"/>
</dbReference>
<keyword evidence="9" id="KW-0862">Zinc</keyword>
<dbReference type="InterPro" id="IPR010997">
    <property type="entry name" value="HRDC-like_sf"/>
</dbReference>
<dbReference type="EMBL" id="VOHW01000005">
    <property type="protein sequence ID" value="TWV61729.1"/>
    <property type="molecule type" value="Genomic_DNA"/>
</dbReference>
<accession>A0A5C6KH24</accession>
<keyword evidence="14" id="KW-0413">Isomerase</keyword>
<dbReference type="GO" id="GO:0009378">
    <property type="term" value="F:four-way junction helicase activity"/>
    <property type="evidence" value="ECO:0007669"/>
    <property type="project" value="TreeGrafter"/>
</dbReference>
<comment type="cofactor">
    <cofactor evidence="2">
        <name>Zn(2+)</name>
        <dbReference type="ChEBI" id="CHEBI:29105"/>
    </cofactor>
</comment>
<dbReference type="Pfam" id="PF16124">
    <property type="entry name" value="RecQ_Zn_bind"/>
    <property type="match status" value="1"/>
</dbReference>
<dbReference type="GO" id="GO:0006260">
    <property type="term" value="P:DNA replication"/>
    <property type="evidence" value="ECO:0007669"/>
    <property type="project" value="InterPro"/>
</dbReference>
<dbReference type="PROSITE" id="PS51192">
    <property type="entry name" value="HELICASE_ATP_BIND_1"/>
    <property type="match status" value="1"/>
</dbReference>
<dbReference type="GO" id="GO:0043138">
    <property type="term" value="F:3'-5' DNA helicase activity"/>
    <property type="evidence" value="ECO:0007669"/>
    <property type="project" value="UniProtKB-EC"/>
</dbReference>
<evidence type="ECO:0000256" key="2">
    <source>
        <dbReference type="ARBA" id="ARBA00001947"/>
    </source>
</evidence>